<comment type="caution">
    <text evidence="2">The sequence shown here is derived from an EMBL/GenBank/DDBJ whole genome shotgun (WGS) entry which is preliminary data.</text>
</comment>
<sequence length="91" mass="9775">MARTNVGFHPGSTHRPTIGLTIYTQLGSLGWVSSDPKNTAQTLAHSAKRLASTQPTRITNEKHGEHGDTKGVRTKAEGLVVKLSNDGIKWG</sequence>
<reference evidence="2 3" key="1">
    <citation type="journal article" date="2024" name="G3 (Bethesda)">
        <title>Genome assembly of Hibiscus sabdariffa L. provides insights into metabolisms of medicinal natural products.</title>
        <authorList>
            <person name="Kim T."/>
        </authorList>
    </citation>
    <scope>NUCLEOTIDE SEQUENCE [LARGE SCALE GENOMIC DNA]</scope>
    <source>
        <strain evidence="2">TK-2024</strain>
        <tissue evidence="2">Old leaves</tissue>
    </source>
</reference>
<dbReference type="EMBL" id="JBBPBM010000005">
    <property type="protein sequence ID" value="KAK8583521.1"/>
    <property type="molecule type" value="Genomic_DNA"/>
</dbReference>
<keyword evidence="3" id="KW-1185">Reference proteome</keyword>
<evidence type="ECO:0000313" key="3">
    <source>
        <dbReference type="Proteomes" id="UP001472677"/>
    </source>
</evidence>
<proteinExistence type="predicted"/>
<feature type="region of interest" description="Disordered" evidence="1">
    <location>
        <begin position="40"/>
        <end position="76"/>
    </location>
</feature>
<evidence type="ECO:0000313" key="2">
    <source>
        <dbReference type="EMBL" id="KAK8583521.1"/>
    </source>
</evidence>
<evidence type="ECO:0000256" key="1">
    <source>
        <dbReference type="SAM" id="MobiDB-lite"/>
    </source>
</evidence>
<gene>
    <name evidence="2" type="ORF">V6N12_067789</name>
</gene>
<feature type="compositionally biased region" description="Basic and acidic residues" evidence="1">
    <location>
        <begin position="59"/>
        <end position="76"/>
    </location>
</feature>
<accession>A0ABR2FN63</accession>
<name>A0ABR2FN63_9ROSI</name>
<organism evidence="2 3">
    <name type="scientific">Hibiscus sabdariffa</name>
    <name type="common">roselle</name>
    <dbReference type="NCBI Taxonomy" id="183260"/>
    <lineage>
        <taxon>Eukaryota</taxon>
        <taxon>Viridiplantae</taxon>
        <taxon>Streptophyta</taxon>
        <taxon>Embryophyta</taxon>
        <taxon>Tracheophyta</taxon>
        <taxon>Spermatophyta</taxon>
        <taxon>Magnoliopsida</taxon>
        <taxon>eudicotyledons</taxon>
        <taxon>Gunneridae</taxon>
        <taxon>Pentapetalae</taxon>
        <taxon>rosids</taxon>
        <taxon>malvids</taxon>
        <taxon>Malvales</taxon>
        <taxon>Malvaceae</taxon>
        <taxon>Malvoideae</taxon>
        <taxon>Hibiscus</taxon>
    </lineage>
</organism>
<protein>
    <submittedName>
        <fullName evidence="2">Uncharacterized protein</fullName>
    </submittedName>
</protein>
<dbReference type="Proteomes" id="UP001472677">
    <property type="component" value="Unassembled WGS sequence"/>
</dbReference>